<evidence type="ECO:0000313" key="3">
    <source>
        <dbReference type="Proteomes" id="UP000053477"/>
    </source>
</evidence>
<dbReference type="Proteomes" id="UP000053477">
    <property type="component" value="Unassembled WGS sequence"/>
</dbReference>
<dbReference type="AlphaFoldDB" id="A0A0H2RJT8"/>
<evidence type="ECO:0000313" key="2">
    <source>
        <dbReference type="EMBL" id="KLO09723.1"/>
    </source>
</evidence>
<feature type="compositionally biased region" description="Basic residues" evidence="1">
    <location>
        <begin position="65"/>
        <end position="76"/>
    </location>
</feature>
<gene>
    <name evidence="2" type="ORF">SCHPADRAFT_892897</name>
</gene>
<evidence type="ECO:0000256" key="1">
    <source>
        <dbReference type="SAM" id="MobiDB-lite"/>
    </source>
</evidence>
<name>A0A0H2RJT8_9AGAM</name>
<keyword evidence="3" id="KW-1185">Reference proteome</keyword>
<reference evidence="2 3" key="1">
    <citation type="submission" date="2015-04" db="EMBL/GenBank/DDBJ databases">
        <title>Complete genome sequence of Schizopora paradoxa KUC8140, a cosmopolitan wood degrader in East Asia.</title>
        <authorList>
            <consortium name="DOE Joint Genome Institute"/>
            <person name="Min B."/>
            <person name="Park H."/>
            <person name="Jang Y."/>
            <person name="Kim J.-J."/>
            <person name="Kim K.H."/>
            <person name="Pangilinan J."/>
            <person name="Lipzen A."/>
            <person name="Riley R."/>
            <person name="Grigoriev I.V."/>
            <person name="Spatafora J.W."/>
            <person name="Choi I.-G."/>
        </authorList>
    </citation>
    <scope>NUCLEOTIDE SEQUENCE [LARGE SCALE GENOMIC DNA]</scope>
    <source>
        <strain evidence="2 3">KUC8140</strain>
    </source>
</reference>
<feature type="region of interest" description="Disordered" evidence="1">
    <location>
        <begin position="64"/>
        <end position="99"/>
    </location>
</feature>
<dbReference type="EMBL" id="KQ086047">
    <property type="protein sequence ID" value="KLO09723.1"/>
    <property type="molecule type" value="Genomic_DNA"/>
</dbReference>
<dbReference type="InParanoid" id="A0A0H2RJT8"/>
<sequence>MQCMVTSPGAECFHCKKMGRICIISKRDHVRPCDTSTNILSIDTSDEEQLVGIYNAKWYEPEKVKVKRPSRSKKPQHALNGDQRGGSISPMQSDLPTNMFEDLSVSTEPVLRLYYNVQESTILTSLGGKTSAIEGIPSVSKQ</sequence>
<proteinExistence type="predicted"/>
<accession>A0A0H2RJT8</accession>
<protein>
    <submittedName>
        <fullName evidence="2">Uncharacterized protein</fullName>
    </submittedName>
</protein>
<organism evidence="2 3">
    <name type="scientific">Schizopora paradoxa</name>
    <dbReference type="NCBI Taxonomy" id="27342"/>
    <lineage>
        <taxon>Eukaryota</taxon>
        <taxon>Fungi</taxon>
        <taxon>Dikarya</taxon>
        <taxon>Basidiomycota</taxon>
        <taxon>Agaricomycotina</taxon>
        <taxon>Agaricomycetes</taxon>
        <taxon>Hymenochaetales</taxon>
        <taxon>Schizoporaceae</taxon>
        <taxon>Schizopora</taxon>
    </lineage>
</organism>